<organism evidence="2 3">
    <name type="scientific">Orchesella cincta</name>
    <name type="common">Springtail</name>
    <name type="synonym">Podura cincta</name>
    <dbReference type="NCBI Taxonomy" id="48709"/>
    <lineage>
        <taxon>Eukaryota</taxon>
        <taxon>Metazoa</taxon>
        <taxon>Ecdysozoa</taxon>
        <taxon>Arthropoda</taxon>
        <taxon>Hexapoda</taxon>
        <taxon>Collembola</taxon>
        <taxon>Entomobryomorpha</taxon>
        <taxon>Entomobryoidea</taxon>
        <taxon>Orchesellidae</taxon>
        <taxon>Orchesellinae</taxon>
        <taxon>Orchesella</taxon>
    </lineage>
</organism>
<dbReference type="Gene3D" id="2.10.60.10">
    <property type="entry name" value="CD59"/>
    <property type="match status" value="1"/>
</dbReference>
<keyword evidence="1" id="KW-0732">Signal</keyword>
<comment type="caution">
    <text evidence="2">The sequence shown here is derived from an EMBL/GenBank/DDBJ whole genome shotgun (WGS) entry which is preliminary data.</text>
</comment>
<gene>
    <name evidence="2" type="ORF">Ocin01_19162</name>
</gene>
<keyword evidence="3" id="KW-1185">Reference proteome</keyword>
<proteinExistence type="predicted"/>
<feature type="signal peptide" evidence="1">
    <location>
        <begin position="1"/>
        <end position="18"/>
    </location>
</feature>
<dbReference type="Proteomes" id="UP000094527">
    <property type="component" value="Unassembled WGS sequence"/>
</dbReference>
<dbReference type="SUPFAM" id="SSF57302">
    <property type="entry name" value="Snake toxin-like"/>
    <property type="match status" value="1"/>
</dbReference>
<protein>
    <submittedName>
        <fullName evidence="2">Uncharacterized protein</fullName>
    </submittedName>
</protein>
<evidence type="ECO:0000256" key="1">
    <source>
        <dbReference type="SAM" id="SignalP"/>
    </source>
</evidence>
<evidence type="ECO:0000313" key="3">
    <source>
        <dbReference type="Proteomes" id="UP000094527"/>
    </source>
</evidence>
<name>A0A1D2M3L0_ORCCI</name>
<reference evidence="2 3" key="1">
    <citation type="journal article" date="2016" name="Genome Biol. Evol.">
        <title>Gene Family Evolution Reflects Adaptation to Soil Environmental Stressors in the Genome of the Collembolan Orchesella cincta.</title>
        <authorList>
            <person name="Faddeeva-Vakhrusheva A."/>
            <person name="Derks M.F."/>
            <person name="Anvar S.Y."/>
            <person name="Agamennone V."/>
            <person name="Suring W."/>
            <person name="Smit S."/>
            <person name="van Straalen N.M."/>
            <person name="Roelofs D."/>
        </authorList>
    </citation>
    <scope>NUCLEOTIDE SEQUENCE [LARGE SCALE GENOMIC DNA]</scope>
    <source>
        <tissue evidence="2">Mixed pool</tissue>
    </source>
</reference>
<sequence>MVTFEILLPSVHIQPAQALVCYDCTDIHDICTAAVSEKTKKITCPSNWPFCVDFEIQEDGATNFVRGCANHKHVAEYNFM</sequence>
<accession>A0A1D2M3L0</accession>
<evidence type="ECO:0000313" key="2">
    <source>
        <dbReference type="EMBL" id="ODM87522.1"/>
    </source>
</evidence>
<dbReference type="EMBL" id="LJIJ01005115">
    <property type="protein sequence ID" value="ODM87522.1"/>
    <property type="molecule type" value="Genomic_DNA"/>
</dbReference>
<feature type="chain" id="PRO_5008903442" evidence="1">
    <location>
        <begin position="19"/>
        <end position="80"/>
    </location>
</feature>
<dbReference type="InterPro" id="IPR045860">
    <property type="entry name" value="Snake_toxin-like_sf"/>
</dbReference>
<dbReference type="AlphaFoldDB" id="A0A1D2M3L0"/>